<evidence type="ECO:0000313" key="6">
    <source>
        <dbReference type="Proteomes" id="UP000504635"/>
    </source>
</evidence>
<proteinExistence type="inferred from homology"/>
<dbReference type="InterPro" id="IPR002347">
    <property type="entry name" value="SDR_fam"/>
</dbReference>
<dbReference type="PRINTS" id="PR00081">
    <property type="entry name" value="GDHRDH"/>
</dbReference>
<dbReference type="PIRSF" id="PIRSF000126">
    <property type="entry name" value="11-beta-HSD1"/>
    <property type="match status" value="1"/>
</dbReference>
<feature type="transmembrane region" description="Helical" evidence="5">
    <location>
        <begin position="12"/>
        <end position="33"/>
    </location>
</feature>
<dbReference type="GO" id="GO:0016491">
    <property type="term" value="F:oxidoreductase activity"/>
    <property type="evidence" value="ECO:0007669"/>
    <property type="project" value="UniProtKB-KW"/>
</dbReference>
<dbReference type="GeneID" id="115882363"/>
<dbReference type="OrthoDB" id="5545019at2759"/>
<dbReference type="InterPro" id="IPR051019">
    <property type="entry name" value="VLCFA-Steroid_DH"/>
</dbReference>
<comment type="similarity">
    <text evidence="1 4">Belongs to the short-chain dehydrogenases/reductases (SDR) family.</text>
</comment>
<evidence type="ECO:0000313" key="7">
    <source>
        <dbReference type="RefSeq" id="XP_030756269.1"/>
    </source>
</evidence>
<sequence length="319" mass="35768">MASQSTSAMEKIGIICTFIVGFYLIRFLLKFLYLNFFAPTLKINAVKLNNSVGKWAVVTGATDGIGKAYAEALAKRKLNIVLISRTQCKLDAVAQDIQTKYTIETKTIQADFTKNINEIYHVIDKQLHGLDIGVLINNIGMSYPYPEYFLELKNKDEIYDNIIKCNILSVTNMCKIVLPGMVERGRGVIINISSMASLIPSPLLSVYSASKSFINKFTEDLETEYSRCGVTIQCLFPGYVASNMSKIKTSTWMAPAPSKYVEQAIRSLGIRSRTTGYFPHTLLLGVITFLDAISPMLSRWINTKIMLNIRARALRRQTL</sequence>
<dbReference type="InParanoid" id="A0A6J2Y020"/>
<evidence type="ECO:0000256" key="2">
    <source>
        <dbReference type="ARBA" id="ARBA00022857"/>
    </source>
</evidence>
<dbReference type="InterPro" id="IPR036291">
    <property type="entry name" value="NAD(P)-bd_dom_sf"/>
</dbReference>
<evidence type="ECO:0000256" key="3">
    <source>
        <dbReference type="ARBA" id="ARBA00023002"/>
    </source>
</evidence>
<dbReference type="FunFam" id="3.40.50.720:FF:000137">
    <property type="entry name" value="Hydroxysteroid (17-beta) dehydrogenase 3"/>
    <property type="match status" value="1"/>
</dbReference>
<evidence type="ECO:0000256" key="1">
    <source>
        <dbReference type="ARBA" id="ARBA00006484"/>
    </source>
</evidence>
<evidence type="ECO:0000256" key="5">
    <source>
        <dbReference type="SAM" id="Phobius"/>
    </source>
</evidence>
<dbReference type="CTD" id="31703"/>
<gene>
    <name evidence="7" type="primary">LOC115882363</name>
</gene>
<dbReference type="KEGG" id="soy:115882363"/>
<dbReference type="RefSeq" id="XP_030756269.1">
    <property type="nucleotide sequence ID" value="XM_030900409.1"/>
</dbReference>
<dbReference type="PANTHER" id="PTHR43899:SF13">
    <property type="entry name" value="RH59310P"/>
    <property type="match status" value="1"/>
</dbReference>
<dbReference type="Gene3D" id="3.40.50.720">
    <property type="entry name" value="NAD(P)-binding Rossmann-like Domain"/>
    <property type="match status" value="1"/>
</dbReference>
<reference evidence="7" key="1">
    <citation type="submission" date="2025-08" db="UniProtKB">
        <authorList>
            <consortium name="RefSeq"/>
        </authorList>
    </citation>
    <scope>IDENTIFICATION</scope>
    <source>
        <tissue evidence="7">Gonads</tissue>
    </source>
</reference>
<keyword evidence="5" id="KW-0472">Membrane</keyword>
<dbReference type="CDD" id="cd05356">
    <property type="entry name" value="17beta-HSD1_like_SDR_c"/>
    <property type="match status" value="1"/>
</dbReference>
<keyword evidence="5" id="KW-0812">Transmembrane</keyword>
<organism evidence="6 7">
    <name type="scientific">Sitophilus oryzae</name>
    <name type="common">Rice weevil</name>
    <name type="synonym">Curculio oryzae</name>
    <dbReference type="NCBI Taxonomy" id="7048"/>
    <lineage>
        <taxon>Eukaryota</taxon>
        <taxon>Metazoa</taxon>
        <taxon>Ecdysozoa</taxon>
        <taxon>Arthropoda</taxon>
        <taxon>Hexapoda</taxon>
        <taxon>Insecta</taxon>
        <taxon>Pterygota</taxon>
        <taxon>Neoptera</taxon>
        <taxon>Endopterygota</taxon>
        <taxon>Coleoptera</taxon>
        <taxon>Polyphaga</taxon>
        <taxon>Cucujiformia</taxon>
        <taxon>Curculionidae</taxon>
        <taxon>Dryophthorinae</taxon>
        <taxon>Sitophilus</taxon>
    </lineage>
</organism>
<dbReference type="PRINTS" id="PR00080">
    <property type="entry name" value="SDRFAMILY"/>
</dbReference>
<keyword evidence="2" id="KW-0521">NADP</keyword>
<accession>A0A6J2Y020</accession>
<protein>
    <submittedName>
        <fullName evidence="7">Very-long-chain 3-oxoacyl-CoA reductase</fullName>
    </submittedName>
</protein>
<dbReference type="Proteomes" id="UP000504635">
    <property type="component" value="Unplaced"/>
</dbReference>
<dbReference type="AlphaFoldDB" id="A0A6J2Y020"/>
<keyword evidence="3" id="KW-0560">Oxidoreductase</keyword>
<dbReference type="Pfam" id="PF00106">
    <property type="entry name" value="adh_short"/>
    <property type="match status" value="1"/>
</dbReference>
<keyword evidence="6" id="KW-1185">Reference proteome</keyword>
<dbReference type="SUPFAM" id="SSF51735">
    <property type="entry name" value="NAD(P)-binding Rossmann-fold domains"/>
    <property type="match status" value="1"/>
</dbReference>
<dbReference type="FunCoup" id="A0A6J2Y020">
    <property type="interactions" value="1219"/>
</dbReference>
<keyword evidence="5" id="KW-1133">Transmembrane helix</keyword>
<dbReference type="GO" id="GO:0005783">
    <property type="term" value="C:endoplasmic reticulum"/>
    <property type="evidence" value="ECO:0007669"/>
    <property type="project" value="TreeGrafter"/>
</dbReference>
<name>A0A6J2Y020_SITOR</name>
<dbReference type="PANTHER" id="PTHR43899">
    <property type="entry name" value="RH59310P"/>
    <property type="match status" value="1"/>
</dbReference>
<evidence type="ECO:0000256" key="4">
    <source>
        <dbReference type="RuleBase" id="RU000363"/>
    </source>
</evidence>